<keyword evidence="5" id="KW-0676">Redox-active center</keyword>
<dbReference type="GO" id="GO:0016209">
    <property type="term" value="F:antioxidant activity"/>
    <property type="evidence" value="ECO:0007669"/>
    <property type="project" value="InterPro"/>
</dbReference>
<dbReference type="PROSITE" id="PS00194">
    <property type="entry name" value="THIOREDOXIN_1"/>
    <property type="match status" value="1"/>
</dbReference>
<evidence type="ECO:0000256" key="3">
    <source>
        <dbReference type="ARBA" id="ARBA00022968"/>
    </source>
</evidence>
<dbReference type="AlphaFoldDB" id="A0A850PYG1"/>
<evidence type="ECO:0000313" key="7">
    <source>
        <dbReference type="EMBL" id="NVN52944.1"/>
    </source>
</evidence>
<dbReference type="Pfam" id="PF00578">
    <property type="entry name" value="AhpC-TSA"/>
    <property type="match status" value="1"/>
</dbReference>
<proteinExistence type="predicted"/>
<dbReference type="PANTHER" id="PTHR42852:SF6">
    <property type="entry name" value="THIOL:DISULFIDE INTERCHANGE PROTEIN DSBE"/>
    <property type="match status" value="1"/>
</dbReference>
<dbReference type="InterPro" id="IPR013766">
    <property type="entry name" value="Thioredoxin_domain"/>
</dbReference>
<dbReference type="PROSITE" id="PS51352">
    <property type="entry name" value="THIOREDOXIN_2"/>
    <property type="match status" value="1"/>
</dbReference>
<organism evidence="7 8">
    <name type="scientific">Mycolicibacterium hippocampi</name>
    <dbReference type="NCBI Taxonomy" id="659824"/>
    <lineage>
        <taxon>Bacteria</taxon>
        <taxon>Bacillati</taxon>
        <taxon>Actinomycetota</taxon>
        <taxon>Actinomycetes</taxon>
        <taxon>Mycobacteriales</taxon>
        <taxon>Mycobacteriaceae</taxon>
        <taxon>Mycolicibacterium</taxon>
    </lineage>
</organism>
<dbReference type="GO" id="GO:0030313">
    <property type="term" value="C:cell envelope"/>
    <property type="evidence" value="ECO:0007669"/>
    <property type="project" value="UniProtKB-SubCell"/>
</dbReference>
<dbReference type="Gene3D" id="3.40.30.10">
    <property type="entry name" value="Glutaredoxin"/>
    <property type="match status" value="1"/>
</dbReference>
<evidence type="ECO:0000313" key="8">
    <source>
        <dbReference type="Proteomes" id="UP000570517"/>
    </source>
</evidence>
<protein>
    <submittedName>
        <fullName evidence="7">Thiol:disulfide oxidoreductase related to ResA</fullName>
    </submittedName>
</protein>
<name>A0A850PYG1_9MYCO</name>
<dbReference type="InterPro" id="IPR036249">
    <property type="entry name" value="Thioredoxin-like_sf"/>
</dbReference>
<dbReference type="EMBL" id="JABFYL010000046">
    <property type="protein sequence ID" value="NVN52944.1"/>
    <property type="molecule type" value="Genomic_DNA"/>
</dbReference>
<evidence type="ECO:0000256" key="2">
    <source>
        <dbReference type="ARBA" id="ARBA00022748"/>
    </source>
</evidence>
<comment type="subcellular location">
    <subcellularLocation>
        <location evidence="1">Cell envelope</location>
    </subcellularLocation>
</comment>
<dbReference type="InterPro" id="IPR000866">
    <property type="entry name" value="AhpC/TSA"/>
</dbReference>
<evidence type="ECO:0000256" key="4">
    <source>
        <dbReference type="ARBA" id="ARBA00023157"/>
    </source>
</evidence>
<accession>A0A850PYG1</accession>
<evidence type="ECO:0000259" key="6">
    <source>
        <dbReference type="PROSITE" id="PS51352"/>
    </source>
</evidence>
<keyword evidence="3" id="KW-0735">Signal-anchor</keyword>
<evidence type="ECO:0000256" key="1">
    <source>
        <dbReference type="ARBA" id="ARBA00004196"/>
    </source>
</evidence>
<reference evidence="7 8" key="1">
    <citation type="submission" date="2020-05" db="EMBL/GenBank/DDBJ databases">
        <title>Draft genome sequence of Mycobacterium hippocampi DL, isolated from European seabass, Dicentrarchus labrax, reared in fish farms.</title>
        <authorList>
            <person name="Stathopoulou P."/>
            <person name="Asimakis E."/>
            <person name="Tzokas K."/>
            <person name="Batargias C."/>
            <person name="Tsiamis G."/>
        </authorList>
    </citation>
    <scope>NUCLEOTIDE SEQUENCE [LARGE SCALE GENOMIC DNA]</scope>
    <source>
        <strain evidence="7 8">DL</strain>
    </source>
</reference>
<gene>
    <name evidence="7" type="ORF">HLY00_2235</name>
</gene>
<sequence>MTSPSTTWPSRGFVRTSVRRCVAAVAAVVAATGLVTGCTTGEDAVAQGGTFDFVSPGGQTAIFYDPPSTRGTIGDLSGPDLFTDTPIRLSDFTGKVVLINVWGSWCAPCRTETPELETVYTEYRDRGVQFLGIDVRDNRDTARDFVTDRNVQYPSIFDPSLRSLITLGRNYPTSVVPTTMVLDRQHRVAAVYLMALLAEDLRPLLDRLTTEP</sequence>
<keyword evidence="3" id="KW-0812">Transmembrane</keyword>
<dbReference type="PANTHER" id="PTHR42852">
    <property type="entry name" value="THIOL:DISULFIDE INTERCHANGE PROTEIN DSBE"/>
    <property type="match status" value="1"/>
</dbReference>
<keyword evidence="2" id="KW-0201">Cytochrome c-type biogenesis</keyword>
<dbReference type="GO" id="GO:0017004">
    <property type="term" value="P:cytochrome complex assembly"/>
    <property type="evidence" value="ECO:0007669"/>
    <property type="project" value="UniProtKB-KW"/>
</dbReference>
<keyword evidence="8" id="KW-1185">Reference proteome</keyword>
<dbReference type="CDD" id="cd02966">
    <property type="entry name" value="TlpA_like_family"/>
    <property type="match status" value="1"/>
</dbReference>
<feature type="domain" description="Thioredoxin" evidence="6">
    <location>
        <begin position="55"/>
        <end position="210"/>
    </location>
</feature>
<dbReference type="InterPro" id="IPR050553">
    <property type="entry name" value="Thioredoxin_ResA/DsbE_sf"/>
</dbReference>
<keyword evidence="4" id="KW-1015">Disulfide bond</keyword>
<comment type="caution">
    <text evidence="7">The sequence shown here is derived from an EMBL/GenBank/DDBJ whole genome shotgun (WGS) entry which is preliminary data.</text>
</comment>
<dbReference type="InterPro" id="IPR017937">
    <property type="entry name" value="Thioredoxin_CS"/>
</dbReference>
<dbReference type="Proteomes" id="UP000570517">
    <property type="component" value="Unassembled WGS sequence"/>
</dbReference>
<evidence type="ECO:0000256" key="5">
    <source>
        <dbReference type="ARBA" id="ARBA00023284"/>
    </source>
</evidence>
<dbReference type="GO" id="GO:0016491">
    <property type="term" value="F:oxidoreductase activity"/>
    <property type="evidence" value="ECO:0007669"/>
    <property type="project" value="InterPro"/>
</dbReference>
<dbReference type="SUPFAM" id="SSF52833">
    <property type="entry name" value="Thioredoxin-like"/>
    <property type="match status" value="1"/>
</dbReference>